<organism evidence="2 3">
    <name type="scientific">Penicillium capsulatum</name>
    <dbReference type="NCBI Taxonomy" id="69766"/>
    <lineage>
        <taxon>Eukaryota</taxon>
        <taxon>Fungi</taxon>
        <taxon>Dikarya</taxon>
        <taxon>Ascomycota</taxon>
        <taxon>Pezizomycotina</taxon>
        <taxon>Eurotiomycetes</taxon>
        <taxon>Eurotiomycetidae</taxon>
        <taxon>Eurotiales</taxon>
        <taxon>Aspergillaceae</taxon>
        <taxon>Penicillium</taxon>
    </lineage>
</organism>
<proteinExistence type="predicted"/>
<feature type="region of interest" description="Disordered" evidence="1">
    <location>
        <begin position="571"/>
        <end position="602"/>
    </location>
</feature>
<feature type="compositionally biased region" description="Basic and acidic residues" evidence="1">
    <location>
        <begin position="642"/>
        <end position="651"/>
    </location>
</feature>
<dbReference type="Proteomes" id="UP001146351">
    <property type="component" value="Unassembled WGS sequence"/>
</dbReference>
<comment type="caution">
    <text evidence="2">The sequence shown here is derived from an EMBL/GenBank/DDBJ whole genome shotgun (WGS) entry which is preliminary data.</text>
</comment>
<feature type="compositionally biased region" description="Polar residues" evidence="1">
    <location>
        <begin position="310"/>
        <end position="321"/>
    </location>
</feature>
<dbReference type="EMBL" id="JAPQKO010000002">
    <property type="protein sequence ID" value="KAJ5179778.1"/>
    <property type="molecule type" value="Genomic_DNA"/>
</dbReference>
<accession>A0A9W9IKE1</accession>
<feature type="compositionally biased region" description="Basic residues" evidence="1">
    <location>
        <begin position="130"/>
        <end position="155"/>
    </location>
</feature>
<dbReference type="AlphaFoldDB" id="A0A9W9IKE1"/>
<feature type="compositionally biased region" description="Low complexity" evidence="1">
    <location>
        <begin position="336"/>
        <end position="349"/>
    </location>
</feature>
<sequence>MPLVDLESERRSNMPGTKEYAQALKNLKVLDAWHSLAEDVPGEKLEDIGHGQSHRAALTAAIAQDPKSIFHPPRRRDQHTNHPIARASSGRGGGVAGTRGRSTYPYPPYVRGIHKMWLLLTSKRPSTHSQRGHSRGPGRKHGRATASPKRVHHSSSPRGFMGSHHVRSAKKRRVSGTDESSVGSPISRPEKAPVDKQELWKGISAPTDFLSQALASRPGVAEPTKRPEPAHRPEIMIPAAVSEDQGKAPAHPEISPSQIQQKADQLQGQQKPGQQKGETKTEQPKATPQKTDKQTTGQQKGEPQIEQRKTSPQKPRQQKSGPKSKRRRTSQQKSDQQIAGQQKAGGQPKADQKPAKQTVRPQSLHLQIKGPVQSHEGKMDKDVGELLDLDASSEDASVLGRAVADLMGLEFTVEAENQAWGAAGRTNDTVIDHSLALVQCALAGLDPETSTRLQKLVEDVQNARAQAGLGSPAGIVAQSPGNVQTVGQSTLPLPAYSQPSSLNLWETPPTVANTQVAVSTPKTSFTGYRSPAHSSSSTEPGNERPIIYPGDLSPTKKINTAGLSGFHLLRLSESPTPMPTGADRDSPLAKGTAANKPSKAMADLAQSIHAPPLVEKHRIGEATVIGSAPSLPQGISTHVVVEHEGPPPERKRSPRPSELLSSLFSGSRTIGPPPFQLPPRSDPRSNAPSAGLSQTTSNVVRDSGSVKGGSCKPDPAPLAPGRWGSSEENDRPLPMVIGVQPYQPKRR</sequence>
<reference evidence="2" key="2">
    <citation type="journal article" date="2023" name="IMA Fungus">
        <title>Comparative genomic study of the Penicillium genus elucidates a diverse pangenome and 15 lateral gene transfer events.</title>
        <authorList>
            <person name="Petersen C."/>
            <person name="Sorensen T."/>
            <person name="Nielsen M.R."/>
            <person name="Sondergaard T.E."/>
            <person name="Sorensen J.L."/>
            <person name="Fitzpatrick D.A."/>
            <person name="Frisvad J.C."/>
            <person name="Nielsen K.L."/>
        </authorList>
    </citation>
    <scope>NUCLEOTIDE SEQUENCE</scope>
    <source>
        <strain evidence="2">IBT 21917</strain>
    </source>
</reference>
<keyword evidence="3" id="KW-1185">Reference proteome</keyword>
<name>A0A9W9IKE1_9EURO</name>
<feature type="region of interest" description="Disordered" evidence="1">
    <location>
        <begin position="67"/>
        <end position="107"/>
    </location>
</feature>
<feature type="compositionally biased region" description="Basic and acidic residues" evidence="1">
    <location>
        <begin position="223"/>
        <end position="234"/>
    </location>
</feature>
<evidence type="ECO:0000313" key="3">
    <source>
        <dbReference type="Proteomes" id="UP001146351"/>
    </source>
</evidence>
<protein>
    <submittedName>
        <fullName evidence="2">Uncharacterized protein</fullName>
    </submittedName>
</protein>
<feature type="region of interest" description="Disordered" evidence="1">
    <location>
        <begin position="124"/>
        <end position="381"/>
    </location>
</feature>
<feature type="compositionally biased region" description="Basic residues" evidence="1">
    <location>
        <begin position="164"/>
        <end position="174"/>
    </location>
</feature>
<evidence type="ECO:0000256" key="1">
    <source>
        <dbReference type="SAM" id="MobiDB-lite"/>
    </source>
</evidence>
<feature type="compositionally biased region" description="Low complexity" evidence="1">
    <location>
        <begin position="656"/>
        <end position="665"/>
    </location>
</feature>
<reference evidence="2" key="1">
    <citation type="submission" date="2022-11" db="EMBL/GenBank/DDBJ databases">
        <authorList>
            <person name="Petersen C."/>
        </authorList>
    </citation>
    <scope>NUCLEOTIDE SEQUENCE</scope>
    <source>
        <strain evidence="2">IBT 21917</strain>
    </source>
</reference>
<feature type="compositionally biased region" description="Polar residues" evidence="1">
    <location>
        <begin position="684"/>
        <end position="700"/>
    </location>
</feature>
<dbReference type="OrthoDB" id="5372553at2759"/>
<feature type="compositionally biased region" description="Basic and acidic residues" evidence="1">
    <location>
        <begin position="188"/>
        <end position="199"/>
    </location>
</feature>
<gene>
    <name evidence="2" type="ORF">N7492_002988</name>
</gene>
<evidence type="ECO:0000313" key="2">
    <source>
        <dbReference type="EMBL" id="KAJ5179778.1"/>
    </source>
</evidence>
<feature type="compositionally biased region" description="Low complexity" evidence="1">
    <location>
        <begin position="258"/>
        <end position="276"/>
    </location>
</feature>
<feature type="compositionally biased region" description="Polar residues" evidence="1">
    <location>
        <begin position="522"/>
        <end position="540"/>
    </location>
</feature>
<feature type="region of interest" description="Disordered" evidence="1">
    <location>
        <begin position="642"/>
        <end position="747"/>
    </location>
</feature>
<feature type="region of interest" description="Disordered" evidence="1">
    <location>
        <begin position="522"/>
        <end position="551"/>
    </location>
</feature>